<gene>
    <name evidence="1" type="ORF">KDA27_02530</name>
</gene>
<sequence length="145" mass="16700">MSEMLGNRYLLELRFEEAIPHFESRLRKEPCDRRTAQKLALCHAVAGHKDAAAKWFRRSLEAGAEEQKPEALLWQELAQSIRSRRELLGKESSAIALALARLFRSPDSAVDTLEHVMEETPDATWLRDVLLAFDDRMEDRDEADH</sequence>
<accession>A0A956N8P1</accession>
<name>A0A956N8P1_UNCEI</name>
<dbReference type="Proteomes" id="UP000739538">
    <property type="component" value="Unassembled WGS sequence"/>
</dbReference>
<dbReference type="AlphaFoldDB" id="A0A956N8P1"/>
<organism evidence="1 2">
    <name type="scientific">Eiseniibacteriota bacterium</name>
    <dbReference type="NCBI Taxonomy" id="2212470"/>
    <lineage>
        <taxon>Bacteria</taxon>
        <taxon>Candidatus Eiseniibacteriota</taxon>
    </lineage>
</organism>
<dbReference type="Gene3D" id="1.25.40.10">
    <property type="entry name" value="Tetratricopeptide repeat domain"/>
    <property type="match status" value="1"/>
</dbReference>
<dbReference type="InterPro" id="IPR011990">
    <property type="entry name" value="TPR-like_helical_dom_sf"/>
</dbReference>
<comment type="caution">
    <text evidence="1">The sequence shown here is derived from an EMBL/GenBank/DDBJ whole genome shotgun (WGS) entry which is preliminary data.</text>
</comment>
<evidence type="ECO:0008006" key="3">
    <source>
        <dbReference type="Google" id="ProtNLM"/>
    </source>
</evidence>
<evidence type="ECO:0000313" key="2">
    <source>
        <dbReference type="Proteomes" id="UP000739538"/>
    </source>
</evidence>
<proteinExistence type="predicted"/>
<dbReference type="SUPFAM" id="SSF48452">
    <property type="entry name" value="TPR-like"/>
    <property type="match status" value="1"/>
</dbReference>
<dbReference type="EMBL" id="JAGQHS010000007">
    <property type="protein sequence ID" value="MCA9754652.1"/>
    <property type="molecule type" value="Genomic_DNA"/>
</dbReference>
<evidence type="ECO:0000313" key="1">
    <source>
        <dbReference type="EMBL" id="MCA9754652.1"/>
    </source>
</evidence>
<reference evidence="1" key="1">
    <citation type="submission" date="2020-04" db="EMBL/GenBank/DDBJ databases">
        <authorList>
            <person name="Zhang T."/>
        </authorList>
    </citation>
    <scope>NUCLEOTIDE SEQUENCE</scope>
    <source>
        <strain evidence="1">HKST-UBA02</strain>
    </source>
</reference>
<protein>
    <recommendedName>
        <fullName evidence="3">Tetratricopeptide repeat protein</fullName>
    </recommendedName>
</protein>
<reference evidence="1" key="2">
    <citation type="journal article" date="2021" name="Microbiome">
        <title>Successional dynamics and alternative stable states in a saline activated sludge microbial community over 9 years.</title>
        <authorList>
            <person name="Wang Y."/>
            <person name="Ye J."/>
            <person name="Ju F."/>
            <person name="Liu L."/>
            <person name="Boyd J.A."/>
            <person name="Deng Y."/>
            <person name="Parks D.H."/>
            <person name="Jiang X."/>
            <person name="Yin X."/>
            <person name="Woodcroft B.J."/>
            <person name="Tyson G.W."/>
            <person name="Hugenholtz P."/>
            <person name="Polz M.F."/>
            <person name="Zhang T."/>
        </authorList>
    </citation>
    <scope>NUCLEOTIDE SEQUENCE</scope>
    <source>
        <strain evidence="1">HKST-UBA02</strain>
    </source>
</reference>